<dbReference type="AlphaFoldDB" id="A0A368L1F2"/>
<keyword evidence="3" id="KW-1185">Reference proteome</keyword>
<organism evidence="2 3">
    <name type="scientific">Parvibium lacunae</name>
    <dbReference type="NCBI Taxonomy" id="1888893"/>
    <lineage>
        <taxon>Bacteria</taxon>
        <taxon>Pseudomonadati</taxon>
        <taxon>Pseudomonadota</taxon>
        <taxon>Betaproteobacteria</taxon>
        <taxon>Burkholderiales</taxon>
        <taxon>Alcaligenaceae</taxon>
        <taxon>Parvibium</taxon>
    </lineage>
</organism>
<protein>
    <submittedName>
        <fullName evidence="2">Uncharacterized protein</fullName>
    </submittedName>
</protein>
<evidence type="ECO:0000313" key="2">
    <source>
        <dbReference type="EMBL" id="RCS57385.1"/>
    </source>
</evidence>
<dbReference type="EMBL" id="QPGB01000003">
    <property type="protein sequence ID" value="RCS57385.1"/>
    <property type="molecule type" value="Genomic_DNA"/>
</dbReference>
<evidence type="ECO:0000256" key="1">
    <source>
        <dbReference type="SAM" id="Phobius"/>
    </source>
</evidence>
<keyword evidence="1" id="KW-0812">Transmembrane</keyword>
<sequence length="152" mass="16104">MMTSLSLPPSRSTLQRQSGVILLEVMVAAVICILGILGVMGLHSNMLAVMPENSLKADAALMANEYINEMWALPANTRKAAFESGARFTAFQTTVQNRFPNGSVQVVVSAPYVTATAKGSAILANDVTVTVQYLSRALNTQRVTTITATVGG</sequence>
<proteinExistence type="predicted"/>
<comment type="caution">
    <text evidence="2">The sequence shown here is derived from an EMBL/GenBank/DDBJ whole genome shotgun (WGS) entry which is preliminary data.</text>
</comment>
<keyword evidence="1" id="KW-1133">Transmembrane helix</keyword>
<gene>
    <name evidence="2" type="ORF">DU000_07930</name>
</gene>
<keyword evidence="1" id="KW-0472">Membrane</keyword>
<name>A0A368L1F2_9BURK</name>
<accession>A0A368L1F2</accession>
<dbReference type="RefSeq" id="WP_114402866.1">
    <property type="nucleotide sequence ID" value="NZ_QPGB01000003.1"/>
</dbReference>
<dbReference type="Proteomes" id="UP000252357">
    <property type="component" value="Unassembled WGS sequence"/>
</dbReference>
<evidence type="ECO:0000313" key="3">
    <source>
        <dbReference type="Proteomes" id="UP000252357"/>
    </source>
</evidence>
<reference evidence="2 3" key="1">
    <citation type="journal article" date="2018" name="Int. J. Syst. Evol. Microbiol.">
        <title>Parvibium lacunae gen. nov., sp. nov., a new member of the family Alcaligenaceae isolated from a freshwater pond.</title>
        <authorList>
            <person name="Chen W.M."/>
            <person name="Xie P.B."/>
            <person name="Hsu M.Y."/>
            <person name="Sheu S.Y."/>
        </authorList>
    </citation>
    <scope>NUCLEOTIDE SEQUENCE [LARGE SCALE GENOMIC DNA]</scope>
    <source>
        <strain evidence="2 3">KMB9</strain>
    </source>
</reference>
<feature type="transmembrane region" description="Helical" evidence="1">
    <location>
        <begin position="20"/>
        <end position="42"/>
    </location>
</feature>